<feature type="binding site" evidence="3">
    <location>
        <position position="100"/>
    </location>
    <ligand>
        <name>substrate</name>
    </ligand>
</feature>
<reference evidence="5 6" key="1">
    <citation type="submission" date="2019-08" db="EMBL/GenBank/DDBJ databases">
        <authorList>
            <person name="Herpell B J."/>
        </authorList>
    </citation>
    <scope>NUCLEOTIDE SEQUENCE [LARGE SCALE GENOMIC DNA]</scope>
    <source>
        <strain evidence="6">Msb3</strain>
    </source>
</reference>
<protein>
    <submittedName>
        <fullName evidence="5">Gluconolactonase</fullName>
    </submittedName>
</protein>
<dbReference type="GO" id="GO:0019853">
    <property type="term" value="P:L-ascorbic acid biosynthetic process"/>
    <property type="evidence" value="ECO:0007669"/>
    <property type="project" value="TreeGrafter"/>
</dbReference>
<gene>
    <name evidence="5" type="ORF">PDMSB3_0969</name>
</gene>
<dbReference type="PRINTS" id="PR01790">
    <property type="entry name" value="SMP30FAMILY"/>
</dbReference>
<dbReference type="InterPro" id="IPR011042">
    <property type="entry name" value="6-blade_b-propeller_TolB-like"/>
</dbReference>
<name>A0A5Q4ZKH2_9BURK</name>
<feature type="binding site" evidence="3">
    <location>
        <position position="98"/>
    </location>
    <ligand>
        <name>substrate</name>
    </ligand>
</feature>
<feature type="domain" description="SMP-30/Gluconolactonase/LRE-like region" evidence="4">
    <location>
        <begin position="14"/>
        <end position="252"/>
    </location>
</feature>
<feature type="binding site" evidence="3">
    <location>
        <position position="145"/>
    </location>
    <ligand>
        <name>a divalent metal cation</name>
        <dbReference type="ChEBI" id="CHEBI:60240"/>
    </ligand>
</feature>
<dbReference type="AlphaFoldDB" id="A0A5Q4ZKH2"/>
<dbReference type="RefSeq" id="WP_007176637.1">
    <property type="nucleotide sequence ID" value="NZ_LR699554.1"/>
</dbReference>
<comment type="similarity">
    <text evidence="1">Belongs to the SMP-30/CGR1 family.</text>
</comment>
<evidence type="ECO:0000313" key="5">
    <source>
        <dbReference type="EMBL" id="VVD32267.1"/>
    </source>
</evidence>
<dbReference type="PANTHER" id="PTHR10907">
    <property type="entry name" value="REGUCALCIN"/>
    <property type="match status" value="1"/>
</dbReference>
<keyword evidence="3" id="KW-0479">Metal-binding</keyword>
<dbReference type="GO" id="GO:0004341">
    <property type="term" value="F:gluconolactonase activity"/>
    <property type="evidence" value="ECO:0007669"/>
    <property type="project" value="TreeGrafter"/>
</dbReference>
<evidence type="ECO:0000256" key="1">
    <source>
        <dbReference type="ARBA" id="ARBA00008853"/>
    </source>
</evidence>
<dbReference type="Proteomes" id="UP000325811">
    <property type="component" value="Chromosome II"/>
</dbReference>
<comment type="cofactor">
    <cofactor evidence="3">
        <name>Zn(2+)</name>
        <dbReference type="ChEBI" id="CHEBI:29105"/>
    </cofactor>
    <text evidence="3">Binds 1 divalent metal cation per subunit.</text>
</comment>
<feature type="binding site" evidence="3">
    <location>
        <position position="194"/>
    </location>
    <ligand>
        <name>a divalent metal cation</name>
        <dbReference type="ChEBI" id="CHEBI:60240"/>
    </ligand>
</feature>
<dbReference type="KEGG" id="pdio:PDMSB3_0969.1"/>
<keyword evidence="3" id="KW-0862">Zinc</keyword>
<sequence>MTAAQRVTETTDILGECPLWSEAEQALYWIDIRRPGIQRWHPASDALRYWPMPDLVGSIALCRDNRLLVASRSLFYLDTRTGEMTRFAPQRAEDPALRFNDGKCDRQGRFWVGTMNDRTREPVGELFRVDERGAVSIEAGIRVPNGTCFSPDGRTMYFADSDLQTIFTYALDPGTGALGERREFAKTTLPAVPDGATVDEQGHIWIAEYGGWCIKRYAPDGSVDRVFDMPVQNPTSCTFGGRNLDTLYITTASQRLTPDELAKQPFAGALLAFQPGVRGLPEPLFRGNAKS</sequence>
<evidence type="ECO:0000256" key="2">
    <source>
        <dbReference type="PIRSR" id="PIRSR605511-1"/>
    </source>
</evidence>
<organism evidence="5 6">
    <name type="scientific">Paraburkholderia dioscoreae</name>
    <dbReference type="NCBI Taxonomy" id="2604047"/>
    <lineage>
        <taxon>Bacteria</taxon>
        <taxon>Pseudomonadati</taxon>
        <taxon>Pseudomonadota</taxon>
        <taxon>Betaproteobacteria</taxon>
        <taxon>Burkholderiales</taxon>
        <taxon>Burkholderiaceae</taxon>
        <taxon>Paraburkholderia</taxon>
    </lineage>
</organism>
<dbReference type="PANTHER" id="PTHR10907:SF47">
    <property type="entry name" value="REGUCALCIN"/>
    <property type="match status" value="1"/>
</dbReference>
<dbReference type="InterPro" id="IPR005511">
    <property type="entry name" value="SMP-30"/>
</dbReference>
<evidence type="ECO:0000256" key="3">
    <source>
        <dbReference type="PIRSR" id="PIRSR605511-2"/>
    </source>
</evidence>
<evidence type="ECO:0000259" key="4">
    <source>
        <dbReference type="Pfam" id="PF08450"/>
    </source>
</evidence>
<evidence type="ECO:0000313" key="6">
    <source>
        <dbReference type="Proteomes" id="UP000325811"/>
    </source>
</evidence>
<dbReference type="SUPFAM" id="SSF63829">
    <property type="entry name" value="Calcium-dependent phosphotriesterase"/>
    <property type="match status" value="1"/>
</dbReference>
<dbReference type="EMBL" id="LR699554">
    <property type="protein sequence ID" value="VVD32267.1"/>
    <property type="molecule type" value="Genomic_DNA"/>
</dbReference>
<keyword evidence="6" id="KW-1185">Reference proteome</keyword>
<dbReference type="InterPro" id="IPR013658">
    <property type="entry name" value="SGL"/>
</dbReference>
<feature type="binding site" evidence="3">
    <location>
        <position position="16"/>
    </location>
    <ligand>
        <name>a divalent metal cation</name>
        <dbReference type="ChEBI" id="CHEBI:60240"/>
    </ligand>
</feature>
<proteinExistence type="inferred from homology"/>
<dbReference type="GO" id="GO:0005509">
    <property type="term" value="F:calcium ion binding"/>
    <property type="evidence" value="ECO:0007669"/>
    <property type="project" value="TreeGrafter"/>
</dbReference>
<dbReference type="Gene3D" id="2.120.10.30">
    <property type="entry name" value="TolB, C-terminal domain"/>
    <property type="match status" value="1"/>
</dbReference>
<feature type="active site" description="Proton donor/acceptor" evidence="2">
    <location>
        <position position="194"/>
    </location>
</feature>
<dbReference type="Pfam" id="PF08450">
    <property type="entry name" value="SGL"/>
    <property type="match status" value="1"/>
</dbReference>
<accession>A0A5Q4ZKH2</accession>